<organism evidence="8 9">
    <name type="scientific">Coemansia reversa (strain ATCC 12441 / NRRL 1564)</name>
    <dbReference type="NCBI Taxonomy" id="763665"/>
    <lineage>
        <taxon>Eukaryota</taxon>
        <taxon>Fungi</taxon>
        <taxon>Fungi incertae sedis</taxon>
        <taxon>Zoopagomycota</taxon>
        <taxon>Kickxellomycotina</taxon>
        <taxon>Kickxellomycetes</taxon>
        <taxon>Kickxellales</taxon>
        <taxon>Kickxellaceae</taxon>
        <taxon>Coemansia</taxon>
    </lineage>
</organism>
<keyword evidence="4" id="KW-0863">Zinc-finger</keyword>
<evidence type="ECO:0000256" key="4">
    <source>
        <dbReference type="ARBA" id="ARBA00022771"/>
    </source>
</evidence>
<evidence type="ECO:0000256" key="2">
    <source>
        <dbReference type="ARBA" id="ARBA00022490"/>
    </source>
</evidence>
<evidence type="ECO:0000256" key="1">
    <source>
        <dbReference type="ARBA" id="ARBA00004496"/>
    </source>
</evidence>
<evidence type="ECO:0000256" key="3">
    <source>
        <dbReference type="ARBA" id="ARBA00022723"/>
    </source>
</evidence>
<evidence type="ECO:0000313" key="9">
    <source>
        <dbReference type="Proteomes" id="UP000242474"/>
    </source>
</evidence>
<evidence type="ECO:0000259" key="7">
    <source>
        <dbReference type="PROSITE" id="PS51981"/>
    </source>
</evidence>
<feature type="domain" description="RZ-type" evidence="7">
    <location>
        <begin position="96"/>
        <end position="145"/>
    </location>
</feature>
<dbReference type="PROSITE" id="PS51981">
    <property type="entry name" value="ZF_RZ"/>
    <property type="match status" value="1"/>
</dbReference>
<evidence type="ECO:0000256" key="6">
    <source>
        <dbReference type="ARBA" id="ARBA00022859"/>
    </source>
</evidence>
<comment type="subcellular location">
    <subcellularLocation>
        <location evidence="1">Cytoplasm</location>
    </subcellularLocation>
</comment>
<accession>A0A2G5BG71</accession>
<dbReference type="GO" id="GO:0005737">
    <property type="term" value="C:cytoplasm"/>
    <property type="evidence" value="ECO:0007669"/>
    <property type="project" value="UniProtKB-SubCell"/>
</dbReference>
<gene>
    <name evidence="8" type="ORF">COEREDRAFT_6769</name>
</gene>
<proteinExistence type="predicted"/>
<evidence type="ECO:0000256" key="5">
    <source>
        <dbReference type="ARBA" id="ARBA00022833"/>
    </source>
</evidence>
<dbReference type="GO" id="GO:0008270">
    <property type="term" value="F:zinc ion binding"/>
    <property type="evidence" value="ECO:0007669"/>
    <property type="project" value="UniProtKB-KW"/>
</dbReference>
<keyword evidence="5" id="KW-0862">Zinc</keyword>
<sequence length="145" mass="16095">MCYTPPAYSKCVIAKPSVNESTEEKFERIIRKVITSADVIETIADRVGERVLQRIEKTRQNMTPVTQVNTALIRHKTNGIMSTAGSSVSHIKYQPVTEKEISSVMAALPGVTWHRCRLGHLYAVGECGNPVVSSHCLECKESINH</sequence>
<evidence type="ECO:0000313" key="8">
    <source>
        <dbReference type="EMBL" id="PIA18028.1"/>
    </source>
</evidence>
<keyword evidence="3" id="KW-0479">Metal-binding</keyword>
<dbReference type="OrthoDB" id="2423195at2759"/>
<dbReference type="AlphaFoldDB" id="A0A2G5BG71"/>
<reference evidence="8 9" key="1">
    <citation type="journal article" date="2015" name="Genome Biol. Evol.">
        <title>Phylogenomic analyses indicate that early fungi evolved digesting cell walls of algal ancestors of land plants.</title>
        <authorList>
            <person name="Chang Y."/>
            <person name="Wang S."/>
            <person name="Sekimoto S."/>
            <person name="Aerts A.L."/>
            <person name="Choi C."/>
            <person name="Clum A."/>
            <person name="LaButti K.M."/>
            <person name="Lindquist E.A."/>
            <person name="Yee Ngan C."/>
            <person name="Ohm R.A."/>
            <person name="Salamov A.A."/>
            <person name="Grigoriev I.V."/>
            <person name="Spatafora J.W."/>
            <person name="Berbee M.L."/>
        </authorList>
    </citation>
    <scope>NUCLEOTIDE SEQUENCE [LARGE SCALE GENOMIC DNA]</scope>
    <source>
        <strain evidence="8 9">NRRL 1564</strain>
    </source>
</reference>
<dbReference type="GO" id="GO:0002376">
    <property type="term" value="P:immune system process"/>
    <property type="evidence" value="ECO:0007669"/>
    <property type="project" value="UniProtKB-KW"/>
</dbReference>
<keyword evidence="6" id="KW-0391">Immunity</keyword>
<dbReference type="InterPro" id="IPR046439">
    <property type="entry name" value="ZF_RZ_dom"/>
</dbReference>
<dbReference type="Pfam" id="PF20173">
    <property type="entry name" value="ZnF_RZ-type"/>
    <property type="match status" value="1"/>
</dbReference>
<keyword evidence="9" id="KW-1185">Reference proteome</keyword>
<dbReference type="Proteomes" id="UP000242474">
    <property type="component" value="Unassembled WGS sequence"/>
</dbReference>
<keyword evidence="2" id="KW-0963">Cytoplasm</keyword>
<name>A0A2G5BG71_COERN</name>
<dbReference type="EMBL" id="KZ303491">
    <property type="protein sequence ID" value="PIA18028.1"/>
    <property type="molecule type" value="Genomic_DNA"/>
</dbReference>
<protein>
    <recommendedName>
        <fullName evidence="7">RZ-type domain-containing protein</fullName>
    </recommendedName>
</protein>